<evidence type="ECO:0000256" key="1">
    <source>
        <dbReference type="SAM" id="MobiDB-lite"/>
    </source>
</evidence>
<dbReference type="EMBL" id="ATMH01009973">
    <property type="protein sequence ID" value="EPY18358.1"/>
    <property type="molecule type" value="Genomic_DNA"/>
</dbReference>
<keyword evidence="3" id="KW-1185">Reference proteome</keyword>
<dbReference type="AlphaFoldDB" id="S9TPH5"/>
<evidence type="ECO:0000313" key="2">
    <source>
        <dbReference type="EMBL" id="EPY18358.1"/>
    </source>
</evidence>
<feature type="region of interest" description="Disordered" evidence="1">
    <location>
        <begin position="624"/>
        <end position="682"/>
    </location>
</feature>
<feature type="compositionally biased region" description="Basic residues" evidence="1">
    <location>
        <begin position="657"/>
        <end position="682"/>
    </location>
</feature>
<protein>
    <submittedName>
        <fullName evidence="2">Proteophosphoglycan ppg4</fullName>
    </submittedName>
</protein>
<evidence type="ECO:0000313" key="3">
    <source>
        <dbReference type="Proteomes" id="UP000015354"/>
    </source>
</evidence>
<reference evidence="2 3" key="1">
    <citation type="journal article" date="2013" name="PLoS ONE">
        <title>Predicting the Proteins of Angomonas deanei, Strigomonas culicis and Their Respective Endosymbionts Reveals New Aspects of the Trypanosomatidae Family.</title>
        <authorList>
            <person name="Motta M.C."/>
            <person name="Martins A.C."/>
            <person name="de Souza S.S."/>
            <person name="Catta-Preta C.M."/>
            <person name="Silva R."/>
            <person name="Klein C.C."/>
            <person name="de Almeida L.G."/>
            <person name="de Lima Cunha O."/>
            <person name="Ciapina L.P."/>
            <person name="Brocchi M."/>
            <person name="Colabardini A.C."/>
            <person name="de Araujo Lima B."/>
            <person name="Machado C.R."/>
            <person name="de Almeida Soares C.M."/>
            <person name="Probst C.M."/>
            <person name="de Menezes C.B."/>
            <person name="Thompson C.E."/>
            <person name="Bartholomeu D.C."/>
            <person name="Gradia D.F."/>
            <person name="Pavoni D.P."/>
            <person name="Grisard E.C."/>
            <person name="Fantinatti-Garboggini F."/>
            <person name="Marchini F.K."/>
            <person name="Rodrigues-Luiz G.F."/>
            <person name="Wagner G."/>
            <person name="Goldman G.H."/>
            <person name="Fietto J.L."/>
            <person name="Elias M.C."/>
            <person name="Goldman M.H."/>
            <person name="Sagot M.F."/>
            <person name="Pereira M."/>
            <person name="Stoco P.H."/>
            <person name="de Mendonca-Neto R.P."/>
            <person name="Teixeira S.M."/>
            <person name="Maciel T.E."/>
            <person name="de Oliveira Mendes T.A."/>
            <person name="Urmenyi T.P."/>
            <person name="de Souza W."/>
            <person name="Schenkman S."/>
            <person name="de Vasconcelos A.T."/>
        </authorList>
    </citation>
    <scope>NUCLEOTIDE SEQUENCE [LARGE SCALE GENOMIC DNA]</scope>
</reference>
<sequence length="682" mass="71367">MPKSVAECHLTDISQKNSSTESGFSSTASSPAVAVRRAEKERPPPLTNTEWVMPLVGAKADATVHSSEPLGVDGSGAAAKDAICLPMGSLKPTMAAALRQGRLSLATDGGAVPTAPEGSVPRRGEAPFSSPTGSDRGRRYSASHLQAAPSRGAESSMNFSFNISSSYSPTSRAAPPLRRISTDSAKDDAVNGTDAAGSKMSDGGRRRRCASRTSESALFNGIRSCAGSPDGDGLHSSKGAPNGAARSVRSPPGASVSKAAGASPSASFCSGLANYVLPLPHPREKGAMDDLQSAFTTGEQRPGSPSVSGLFRHGGVTSLMNSNLRRQSWASRSMPYDLHSMLVSEATGVPLQEEESDVGGHMAFFQDRGTDGRKGDDWAGPAAGAGGGDHRIAAEPSVSVYSDASAGLGLQRTYTLFGDVFGAMAKDVKHTQRLAAPEMPHGMMRAPSLFGLSAAQENGDAEGQALYSDDSREVTRDGDGEAPPAAISAQASDSFLGDENCLRDFTRLPVCAPHPPPDPVHTSSYQRPARALSQQTSPPLPAVVTPRAGATGGLWQAPGPHGPLPSYTQCAASPRTLTVVAMRHMAPQPLIYGPPLPPQRKLDPRLVFGRDFLAEAPWVYSPRDADLDSNVPTLPAMRMAPYGEPEAQPPKGNAGQQKRKKSSSKKKKKKGHSVTHVRPKKH</sequence>
<feature type="compositionally biased region" description="Low complexity" evidence="1">
    <location>
        <begin position="155"/>
        <end position="171"/>
    </location>
</feature>
<proteinExistence type="predicted"/>
<feature type="region of interest" description="Disordered" evidence="1">
    <location>
        <begin position="468"/>
        <end position="493"/>
    </location>
</feature>
<dbReference type="Proteomes" id="UP000015354">
    <property type="component" value="Unassembled WGS sequence"/>
</dbReference>
<name>S9TPH5_9TRYP</name>
<accession>S9TPH5</accession>
<feature type="region of interest" description="Disordered" evidence="1">
    <location>
        <begin position="1"/>
        <end position="49"/>
    </location>
</feature>
<feature type="compositionally biased region" description="Basic and acidic residues" evidence="1">
    <location>
        <begin position="180"/>
        <end position="189"/>
    </location>
</feature>
<feature type="region of interest" description="Disordered" evidence="1">
    <location>
        <begin position="107"/>
        <end position="261"/>
    </location>
</feature>
<feature type="compositionally biased region" description="Low complexity" evidence="1">
    <location>
        <begin position="18"/>
        <end position="30"/>
    </location>
</feature>
<gene>
    <name evidence="2" type="ORF">STCU_10017</name>
</gene>
<feature type="compositionally biased region" description="Basic and acidic residues" evidence="1">
    <location>
        <begin position="469"/>
        <end position="479"/>
    </location>
</feature>
<comment type="caution">
    <text evidence="2">The sequence shown here is derived from an EMBL/GenBank/DDBJ whole genome shotgun (WGS) entry which is preliminary data.</text>
</comment>
<organism evidence="2 3">
    <name type="scientific">Strigomonas culicis</name>
    <dbReference type="NCBI Taxonomy" id="28005"/>
    <lineage>
        <taxon>Eukaryota</taxon>
        <taxon>Discoba</taxon>
        <taxon>Euglenozoa</taxon>
        <taxon>Kinetoplastea</taxon>
        <taxon>Metakinetoplastina</taxon>
        <taxon>Trypanosomatida</taxon>
        <taxon>Trypanosomatidae</taxon>
        <taxon>Strigomonadinae</taxon>
        <taxon>Strigomonas</taxon>
    </lineage>
</organism>